<proteinExistence type="predicted"/>
<evidence type="ECO:0000313" key="1">
    <source>
        <dbReference type="EMBL" id="MCG2587160.1"/>
    </source>
</evidence>
<name>A0ABS9K8H5_9BACT</name>
<gene>
    <name evidence="1" type="ORF">L6773_01185</name>
</gene>
<evidence type="ECO:0008006" key="3">
    <source>
        <dbReference type="Google" id="ProtNLM"/>
    </source>
</evidence>
<protein>
    <recommendedName>
        <fullName evidence="3">KTSC domain-containing protein</fullName>
    </recommendedName>
</protein>
<reference evidence="1" key="1">
    <citation type="submission" date="2022-01" db="EMBL/GenBank/DDBJ databases">
        <authorList>
            <person name="Wang Y."/>
        </authorList>
    </citation>
    <scope>NUCLEOTIDE SEQUENCE</scope>
    <source>
        <strain evidence="1">WB101</strain>
    </source>
</reference>
<keyword evidence="2" id="KW-1185">Reference proteome</keyword>
<dbReference type="EMBL" id="JAKLWS010000001">
    <property type="protein sequence ID" value="MCG2587160.1"/>
    <property type="molecule type" value="Genomic_DNA"/>
</dbReference>
<sequence length="76" mass="9069">MNIKPFAGMPKEIESYKLGNVQVTITETDDPKKLSVDCNDGNYHSEFKVSRYEFKNYKRHMNQKITKAYNRQYEEE</sequence>
<accession>A0ABS9K8H5</accession>
<dbReference type="Proteomes" id="UP001165366">
    <property type="component" value="Unassembled WGS sequence"/>
</dbReference>
<evidence type="ECO:0000313" key="2">
    <source>
        <dbReference type="Proteomes" id="UP001165366"/>
    </source>
</evidence>
<organism evidence="1 2">
    <name type="scientific">Rhodohalobacter sulfatireducens</name>
    <dbReference type="NCBI Taxonomy" id="2911366"/>
    <lineage>
        <taxon>Bacteria</taxon>
        <taxon>Pseudomonadati</taxon>
        <taxon>Balneolota</taxon>
        <taxon>Balneolia</taxon>
        <taxon>Balneolales</taxon>
        <taxon>Balneolaceae</taxon>
        <taxon>Rhodohalobacter</taxon>
    </lineage>
</organism>
<reference evidence="1" key="2">
    <citation type="submission" date="2024-05" db="EMBL/GenBank/DDBJ databases">
        <title>Rhodohalobacter halophilus gen. nov., sp. nov., a moderately halophilic member of the family Balneolaceae.</title>
        <authorList>
            <person name="Xia J."/>
        </authorList>
    </citation>
    <scope>NUCLEOTIDE SEQUENCE</scope>
    <source>
        <strain evidence="1">WB101</strain>
    </source>
</reference>
<comment type="caution">
    <text evidence="1">The sequence shown here is derived from an EMBL/GenBank/DDBJ whole genome shotgun (WGS) entry which is preliminary data.</text>
</comment>